<proteinExistence type="predicted"/>
<sequence length="60" mass="7006">MNNSMKISFCCKDCKGKMFDYYAGTLNLSIKCNRCKRVLTLKKIDEKYVAERMINGKLFV</sequence>
<dbReference type="EMBL" id="QSFD01000005">
    <property type="protein sequence ID" value="RHA18585.1"/>
    <property type="molecule type" value="Genomic_DNA"/>
</dbReference>
<dbReference type="Proteomes" id="UP000284779">
    <property type="component" value="Unassembled WGS sequence"/>
</dbReference>
<evidence type="ECO:0008006" key="3">
    <source>
        <dbReference type="Google" id="ProtNLM"/>
    </source>
</evidence>
<name>A0A413R8F9_9FIRM</name>
<evidence type="ECO:0000313" key="2">
    <source>
        <dbReference type="Proteomes" id="UP000284779"/>
    </source>
</evidence>
<dbReference type="RefSeq" id="WP_117970295.1">
    <property type="nucleotide sequence ID" value="NZ_QSFD01000005.1"/>
</dbReference>
<reference evidence="1 2" key="1">
    <citation type="submission" date="2018-08" db="EMBL/GenBank/DDBJ databases">
        <title>A genome reference for cultivated species of the human gut microbiota.</title>
        <authorList>
            <person name="Zou Y."/>
            <person name="Xue W."/>
            <person name="Luo G."/>
        </authorList>
    </citation>
    <scope>NUCLEOTIDE SEQUENCE [LARGE SCALE GENOMIC DNA]</scope>
    <source>
        <strain evidence="1 2">AM44-11BH</strain>
    </source>
</reference>
<dbReference type="AlphaFoldDB" id="A0A413R8F9"/>
<protein>
    <recommendedName>
        <fullName evidence="3">Com family DNA-binding transcriptional regulator</fullName>
    </recommendedName>
</protein>
<evidence type="ECO:0000313" key="1">
    <source>
        <dbReference type="EMBL" id="RHA18585.1"/>
    </source>
</evidence>
<keyword evidence="2" id="KW-1185">Reference proteome</keyword>
<gene>
    <name evidence="1" type="ORF">DW944_05790</name>
</gene>
<comment type="caution">
    <text evidence="1">The sequence shown here is derived from an EMBL/GenBank/DDBJ whole genome shotgun (WGS) entry which is preliminary data.</text>
</comment>
<accession>A0A413R8F9</accession>
<organism evidence="1 2">
    <name type="scientific">Eubacterium ventriosum</name>
    <dbReference type="NCBI Taxonomy" id="39496"/>
    <lineage>
        <taxon>Bacteria</taxon>
        <taxon>Bacillati</taxon>
        <taxon>Bacillota</taxon>
        <taxon>Clostridia</taxon>
        <taxon>Eubacteriales</taxon>
        <taxon>Eubacteriaceae</taxon>
        <taxon>Eubacterium</taxon>
    </lineage>
</organism>